<dbReference type="Proteomes" id="UP000594261">
    <property type="component" value="Chromosome 6"/>
</dbReference>
<evidence type="ECO:0000256" key="9">
    <source>
        <dbReference type="ARBA" id="ARBA00023004"/>
    </source>
</evidence>
<dbReference type="InterPro" id="IPR012337">
    <property type="entry name" value="RNaseH-like_sf"/>
</dbReference>
<dbReference type="PANTHER" id="PTHR31388:SF3">
    <property type="entry name" value="PEROXIDASE 72"/>
    <property type="match status" value="1"/>
</dbReference>
<feature type="binding site" evidence="12">
    <location>
        <position position="291"/>
    </location>
    <ligand>
        <name>Ca(2+)</name>
        <dbReference type="ChEBI" id="CHEBI:29108"/>
        <label>2</label>
    </ligand>
</feature>
<dbReference type="InterPro" id="IPR033905">
    <property type="entry name" value="Secretory_peroxidase"/>
</dbReference>
<dbReference type="SUPFAM" id="SSF53098">
    <property type="entry name" value="Ribonuclease H-like"/>
    <property type="match status" value="1"/>
</dbReference>
<feature type="binding site" description="axial binding residue" evidence="12">
    <location>
        <position position="290"/>
    </location>
    <ligand>
        <name>heme b</name>
        <dbReference type="ChEBI" id="CHEBI:60344"/>
    </ligand>
    <ligandPart>
        <name>Fe</name>
        <dbReference type="ChEBI" id="CHEBI:18248"/>
    </ligandPart>
</feature>
<dbReference type="InterPro" id="IPR036397">
    <property type="entry name" value="RNaseH_sf"/>
</dbReference>
<dbReference type="Gene3D" id="1.10.420.10">
    <property type="entry name" value="Peroxidase, domain 2"/>
    <property type="match status" value="1"/>
</dbReference>
<reference evidence="16" key="2">
    <citation type="submission" date="2021-01" db="UniProtKB">
        <authorList>
            <consortium name="EnsemblPlants"/>
        </authorList>
    </citation>
    <scope>IDENTIFICATION</scope>
</reference>
<dbReference type="AlphaFoldDB" id="A0A7N2LYZ0"/>
<keyword evidence="6 14" id="KW-0349">Heme</keyword>
<sequence>MSDAPLVRPVVQHQWRPPEQGLVKVNFDATLFKHKNSARLGAIVRDWRGANLGALSMPVLLSSTIEELEARASLRAVQFATDLGLQRVIFEGDLTTIFSAVSQEYSVMASFGNIIDDVRHLLPRFFVVSFNHVHRLGNVVADALAKKASSIVGYHIWMDTPPLDIAELGCDASLLLDSSGSIVSEKRSNPNRNSVRGFEVLDEIKSALEKECPRTVSCADLLAIAARESIVLRGGPSWEVLLGRRDSRSASLSGSNNNLPASNNTFQTILTKFKRQGLDIVDLVALSGIHTIGNARCPSFRQRLYNQSGNGQPDYTLDQSYAAQLKTRCPKSGGDQNLFFLDYVSPTKFDNYYYKNILASKGL</sequence>
<dbReference type="EC" id="1.11.1.7" evidence="4 14"/>
<comment type="catalytic activity">
    <reaction evidence="1 14">
        <text>2 a phenolic donor + H2O2 = 2 a phenolic radical donor + 2 H2O</text>
        <dbReference type="Rhea" id="RHEA:56136"/>
        <dbReference type="ChEBI" id="CHEBI:15377"/>
        <dbReference type="ChEBI" id="CHEBI:16240"/>
        <dbReference type="ChEBI" id="CHEBI:139520"/>
        <dbReference type="ChEBI" id="CHEBI:139521"/>
        <dbReference type="EC" id="1.11.1.7"/>
    </reaction>
</comment>
<dbReference type="InterPro" id="IPR044730">
    <property type="entry name" value="RNase_H-like_dom_plant"/>
</dbReference>
<organism evidence="16 17">
    <name type="scientific">Quercus lobata</name>
    <name type="common">Valley oak</name>
    <dbReference type="NCBI Taxonomy" id="97700"/>
    <lineage>
        <taxon>Eukaryota</taxon>
        <taxon>Viridiplantae</taxon>
        <taxon>Streptophyta</taxon>
        <taxon>Embryophyta</taxon>
        <taxon>Tracheophyta</taxon>
        <taxon>Spermatophyta</taxon>
        <taxon>Magnoliopsida</taxon>
        <taxon>eudicotyledons</taxon>
        <taxon>Gunneridae</taxon>
        <taxon>Pentapetalae</taxon>
        <taxon>rosids</taxon>
        <taxon>fabids</taxon>
        <taxon>Fagales</taxon>
        <taxon>Fagaceae</taxon>
        <taxon>Quercus</taxon>
    </lineage>
</organism>
<dbReference type="FunFam" id="1.10.420.10:FF:000001">
    <property type="entry name" value="Peroxidase"/>
    <property type="match status" value="1"/>
</dbReference>
<comment type="similarity">
    <text evidence="3">Belongs to the peroxidase family. Ascorbate peroxidase subfamily.</text>
</comment>
<evidence type="ECO:0000256" key="6">
    <source>
        <dbReference type="ARBA" id="ARBA00022617"/>
    </source>
</evidence>
<dbReference type="GO" id="GO:0046872">
    <property type="term" value="F:metal ion binding"/>
    <property type="evidence" value="ECO:0007669"/>
    <property type="project" value="UniProtKB-UniRule"/>
</dbReference>
<keyword evidence="17" id="KW-1185">Reference proteome</keyword>
<feature type="binding site" evidence="12">
    <location>
        <position position="173"/>
    </location>
    <ligand>
        <name>Ca(2+)</name>
        <dbReference type="ChEBI" id="CHEBI:29108"/>
        <label>1</label>
    </ligand>
</feature>
<dbReference type="PROSITE" id="PS00435">
    <property type="entry name" value="PEROXIDASE_1"/>
    <property type="match status" value="1"/>
</dbReference>
<keyword evidence="12 14" id="KW-0106">Calcium</keyword>
<dbReference type="GO" id="GO:0042744">
    <property type="term" value="P:hydrogen peroxide catabolic process"/>
    <property type="evidence" value="ECO:0007669"/>
    <property type="project" value="UniProtKB-KW"/>
</dbReference>
<dbReference type="InterPro" id="IPR000823">
    <property type="entry name" value="Peroxidase_pln"/>
</dbReference>
<dbReference type="GO" id="GO:0140825">
    <property type="term" value="F:lactoperoxidase activity"/>
    <property type="evidence" value="ECO:0007669"/>
    <property type="project" value="UniProtKB-EC"/>
</dbReference>
<dbReference type="InParanoid" id="A0A7N2LYZ0"/>
<evidence type="ECO:0000313" key="17">
    <source>
        <dbReference type="Proteomes" id="UP000594261"/>
    </source>
</evidence>
<dbReference type="PANTHER" id="PTHR31388">
    <property type="entry name" value="PEROXIDASE 72-RELATED"/>
    <property type="match status" value="1"/>
</dbReference>
<evidence type="ECO:0000256" key="2">
    <source>
        <dbReference type="ARBA" id="ARBA00002322"/>
    </source>
</evidence>
<dbReference type="GO" id="GO:0020037">
    <property type="term" value="F:heme binding"/>
    <property type="evidence" value="ECO:0007669"/>
    <property type="project" value="UniProtKB-UniRule"/>
</dbReference>
<comment type="cofactor">
    <cofactor evidence="12 14">
        <name>Ca(2+)</name>
        <dbReference type="ChEBI" id="CHEBI:29108"/>
    </cofactor>
    <text evidence="12 14">Binds 2 calcium ions per subunit.</text>
</comment>
<comment type="similarity">
    <text evidence="14">Belongs to the peroxidase family. Classical plant (class III) peroxidase subfamily.</text>
</comment>
<evidence type="ECO:0000256" key="8">
    <source>
        <dbReference type="ARBA" id="ARBA00023002"/>
    </source>
</evidence>
<dbReference type="InterPro" id="IPR010255">
    <property type="entry name" value="Haem_peroxidase_sf"/>
</dbReference>
<comment type="cofactor">
    <cofactor evidence="12 14">
        <name>heme b</name>
        <dbReference type="ChEBI" id="CHEBI:60344"/>
    </cofactor>
    <text evidence="12 14">Binds 1 heme b (iron(II)-protoporphyrin IX) group per subunit.</text>
</comment>
<keyword evidence="14" id="KW-0964">Secreted</keyword>
<keyword evidence="10 13" id="KW-1015">Disulfide bond</keyword>
<keyword evidence="9 12" id="KW-0408">Iron</keyword>
<dbReference type="PRINTS" id="PR00458">
    <property type="entry name" value="PEROXIDASE"/>
</dbReference>
<dbReference type="InterPro" id="IPR019793">
    <property type="entry name" value="Peroxidases_heam-ligand_BS"/>
</dbReference>
<dbReference type="GO" id="GO:0006979">
    <property type="term" value="P:response to oxidative stress"/>
    <property type="evidence" value="ECO:0007669"/>
    <property type="project" value="UniProtKB-UniRule"/>
</dbReference>
<feature type="domain" description="Plant heme peroxidase family profile" evidence="15">
    <location>
        <begin position="169"/>
        <end position="363"/>
    </location>
</feature>
<dbReference type="GO" id="GO:0004523">
    <property type="term" value="F:RNA-DNA hybrid ribonuclease activity"/>
    <property type="evidence" value="ECO:0007669"/>
    <property type="project" value="InterPro"/>
</dbReference>
<evidence type="ECO:0000256" key="13">
    <source>
        <dbReference type="PIRSR" id="PIRSR600823-5"/>
    </source>
</evidence>
<protein>
    <recommendedName>
        <fullName evidence="4 14">Peroxidase</fullName>
        <ecNumber evidence="4 14">1.11.1.7</ecNumber>
    </recommendedName>
</protein>
<keyword evidence="14" id="KW-0376">Hydrogen peroxide</keyword>
<feature type="binding site" evidence="12">
    <location>
        <position position="342"/>
    </location>
    <ligand>
        <name>Ca(2+)</name>
        <dbReference type="ChEBI" id="CHEBI:29108"/>
        <label>2</label>
    </ligand>
</feature>
<keyword evidence="8 14" id="KW-0560">Oxidoreductase</keyword>
<dbReference type="SUPFAM" id="SSF48113">
    <property type="entry name" value="Heme-dependent peroxidases"/>
    <property type="match status" value="1"/>
</dbReference>
<dbReference type="CDD" id="cd00693">
    <property type="entry name" value="secretory_peroxidase"/>
    <property type="match status" value="1"/>
</dbReference>
<dbReference type="Gene3D" id="3.30.420.10">
    <property type="entry name" value="Ribonuclease H-like superfamily/Ribonuclease H"/>
    <property type="match status" value="1"/>
</dbReference>
<dbReference type="InterPro" id="IPR002016">
    <property type="entry name" value="Haem_peroxidase"/>
</dbReference>
<evidence type="ECO:0000256" key="5">
    <source>
        <dbReference type="ARBA" id="ARBA00022559"/>
    </source>
</evidence>
<dbReference type="GO" id="GO:0003676">
    <property type="term" value="F:nucleic acid binding"/>
    <property type="evidence" value="ECO:0007669"/>
    <property type="project" value="InterPro"/>
</dbReference>
<feature type="binding site" evidence="12">
    <location>
        <position position="171"/>
    </location>
    <ligand>
        <name>Ca(2+)</name>
        <dbReference type="ChEBI" id="CHEBI:29108"/>
        <label>1</label>
    </ligand>
</feature>
<feature type="binding site" evidence="12">
    <location>
        <position position="185"/>
    </location>
    <ligand>
        <name>Ca(2+)</name>
        <dbReference type="ChEBI" id="CHEBI:29108"/>
        <label>1</label>
    </ligand>
</feature>
<dbReference type="Pfam" id="PF00141">
    <property type="entry name" value="peroxidase"/>
    <property type="match status" value="1"/>
</dbReference>
<feature type="binding site" evidence="12">
    <location>
        <position position="169"/>
    </location>
    <ligand>
        <name>Ca(2+)</name>
        <dbReference type="ChEBI" id="CHEBI:29108"/>
        <label>1</label>
    </ligand>
</feature>
<dbReference type="EMBL" id="LRBV02000006">
    <property type="status" value="NOT_ANNOTATED_CDS"/>
    <property type="molecule type" value="Genomic_DNA"/>
</dbReference>
<dbReference type="Gene3D" id="1.10.520.10">
    <property type="match status" value="1"/>
</dbReference>
<evidence type="ECO:0000256" key="3">
    <source>
        <dbReference type="ARBA" id="ARBA00006873"/>
    </source>
</evidence>
<evidence type="ECO:0000313" key="16">
    <source>
        <dbReference type="EnsemblPlants" id="QL06p034986:mrna"/>
    </source>
</evidence>
<dbReference type="Pfam" id="PF13456">
    <property type="entry name" value="RVT_3"/>
    <property type="match status" value="1"/>
</dbReference>
<feature type="disulfide bond" evidence="13">
    <location>
        <begin position="297"/>
        <end position="329"/>
    </location>
</feature>
<feature type="binding site" evidence="12">
    <location>
        <position position="350"/>
    </location>
    <ligand>
        <name>Ca(2+)</name>
        <dbReference type="ChEBI" id="CHEBI:29108"/>
        <label>2</label>
    </ligand>
</feature>
<dbReference type="PRINTS" id="PR00461">
    <property type="entry name" value="PLPEROXIDASE"/>
</dbReference>
<dbReference type="EnsemblPlants" id="QL06p034986:mrna">
    <property type="protein sequence ID" value="QL06p034986:mrna"/>
    <property type="gene ID" value="QL06p034986"/>
</dbReference>
<evidence type="ECO:0000256" key="7">
    <source>
        <dbReference type="ARBA" id="ARBA00022723"/>
    </source>
</evidence>
<evidence type="ECO:0000256" key="14">
    <source>
        <dbReference type="RuleBase" id="RU362060"/>
    </source>
</evidence>
<evidence type="ECO:0000256" key="12">
    <source>
        <dbReference type="PIRSR" id="PIRSR600823-3"/>
    </source>
</evidence>
<keyword evidence="7 12" id="KW-0479">Metal-binding</keyword>
<name>A0A7N2LYZ0_QUELO</name>
<reference evidence="16 17" key="1">
    <citation type="journal article" date="2016" name="G3 (Bethesda)">
        <title>First Draft Assembly and Annotation of the Genome of a California Endemic Oak Quercus lobata Nee (Fagaceae).</title>
        <authorList>
            <person name="Sork V.L."/>
            <person name="Fitz-Gibbon S.T."/>
            <person name="Puiu D."/>
            <person name="Crepeau M."/>
            <person name="Gugger P.F."/>
            <person name="Sherman R."/>
            <person name="Stevens K."/>
            <person name="Langley C.H."/>
            <person name="Pellegrini M."/>
            <person name="Salzberg S.L."/>
        </authorList>
    </citation>
    <scope>NUCLEOTIDE SEQUENCE [LARGE SCALE GENOMIC DNA]</scope>
    <source>
        <strain evidence="16 17">cv. SW786</strain>
    </source>
</reference>
<keyword evidence="5 14" id="KW-0575">Peroxidase</keyword>
<evidence type="ECO:0000256" key="10">
    <source>
        <dbReference type="ARBA" id="ARBA00023157"/>
    </source>
</evidence>
<proteinExistence type="inferred from homology"/>
<feature type="binding site" evidence="11">
    <location>
        <position position="260"/>
    </location>
    <ligand>
        <name>substrate</name>
    </ligand>
</feature>
<evidence type="ECO:0000256" key="11">
    <source>
        <dbReference type="PIRSR" id="PIRSR600823-2"/>
    </source>
</evidence>
<evidence type="ECO:0000259" key="15">
    <source>
        <dbReference type="PROSITE" id="PS50873"/>
    </source>
</evidence>
<evidence type="ECO:0000256" key="4">
    <source>
        <dbReference type="ARBA" id="ARBA00012313"/>
    </source>
</evidence>
<dbReference type="GO" id="GO:0005576">
    <property type="term" value="C:extracellular region"/>
    <property type="evidence" value="ECO:0007669"/>
    <property type="project" value="UniProtKB-SubCell"/>
</dbReference>
<dbReference type="CDD" id="cd06222">
    <property type="entry name" value="RNase_H_like"/>
    <property type="match status" value="1"/>
</dbReference>
<comment type="subcellular location">
    <subcellularLocation>
        <location evidence="14">Secreted</location>
    </subcellularLocation>
</comment>
<evidence type="ECO:0000256" key="1">
    <source>
        <dbReference type="ARBA" id="ARBA00000189"/>
    </source>
</evidence>
<dbReference type="PROSITE" id="PS50873">
    <property type="entry name" value="PEROXIDASE_4"/>
    <property type="match status" value="1"/>
</dbReference>
<dbReference type="InterPro" id="IPR002156">
    <property type="entry name" value="RNaseH_domain"/>
</dbReference>
<accession>A0A7N2LYZ0</accession>
<dbReference type="Gramene" id="QL06p034986:mrna">
    <property type="protein sequence ID" value="QL06p034986:mrna"/>
    <property type="gene ID" value="QL06p034986"/>
</dbReference>
<comment type="function">
    <text evidence="2">Removal of H(2)O(2), oxidation of toxic reductants, biosynthesis and degradation of lignin, suberization, auxin catabolism, response to environmental stresses such as wounding, pathogen attack and oxidative stress. These functions might be dependent on each isozyme/isoform in each plant tissue.</text>
</comment>